<dbReference type="Proteomes" id="UP001597100">
    <property type="component" value="Unassembled WGS sequence"/>
</dbReference>
<protein>
    <submittedName>
        <fullName evidence="2">Nuclear transport factor 2 family protein</fullName>
    </submittedName>
</protein>
<feature type="signal peptide" evidence="1">
    <location>
        <begin position="1"/>
        <end position="22"/>
    </location>
</feature>
<reference evidence="3" key="1">
    <citation type="journal article" date="2019" name="Int. J. Syst. Evol. Microbiol.">
        <title>The Global Catalogue of Microorganisms (GCM) 10K type strain sequencing project: providing services to taxonomists for standard genome sequencing and annotation.</title>
        <authorList>
            <consortium name="The Broad Institute Genomics Platform"/>
            <consortium name="The Broad Institute Genome Sequencing Center for Infectious Disease"/>
            <person name="Wu L."/>
            <person name="Ma J."/>
        </authorList>
    </citation>
    <scope>NUCLEOTIDE SEQUENCE [LARGE SCALE GENOMIC DNA]</scope>
    <source>
        <strain evidence="3">CCUG 60898</strain>
    </source>
</reference>
<dbReference type="Gene3D" id="3.10.450.50">
    <property type="match status" value="1"/>
</dbReference>
<dbReference type="SUPFAM" id="SSF54427">
    <property type="entry name" value="NTF2-like"/>
    <property type="match status" value="1"/>
</dbReference>
<feature type="chain" id="PRO_5045811338" evidence="1">
    <location>
        <begin position="23"/>
        <end position="158"/>
    </location>
</feature>
<sequence length="158" mass="17886">MKKAIVCLFALFMGYSSFGQEASEGSEIQNVIETFFEGFHAKDSIIMKSVLAEGVIVQTVGKSKSGEIKLHNEEISEVLKNIVSIPSETTFKEVIHSYDIRIDGAMANAWTPYSFFLNDGFSHCGVNNFQLFKKDNKWKIIYLIDTRRREGCEDIAKK</sequence>
<gene>
    <name evidence="2" type="ORF">ACFQ1G_03245</name>
</gene>
<name>A0ABW3IDY2_9FLAO</name>
<keyword evidence="3" id="KW-1185">Reference proteome</keyword>
<evidence type="ECO:0000313" key="3">
    <source>
        <dbReference type="Proteomes" id="UP001597100"/>
    </source>
</evidence>
<dbReference type="EMBL" id="JBHTJP010000032">
    <property type="protein sequence ID" value="MFD0975798.1"/>
    <property type="molecule type" value="Genomic_DNA"/>
</dbReference>
<dbReference type="InterPro" id="IPR032710">
    <property type="entry name" value="NTF2-like_dom_sf"/>
</dbReference>
<keyword evidence="1" id="KW-0732">Signal</keyword>
<proteinExistence type="predicted"/>
<dbReference type="RefSeq" id="WP_380736837.1">
    <property type="nucleotide sequence ID" value="NZ_JBHTJP010000032.1"/>
</dbReference>
<organism evidence="2 3">
    <name type="scientific">Salinimicrobium gaetbulicola</name>
    <dbReference type="NCBI Taxonomy" id="999702"/>
    <lineage>
        <taxon>Bacteria</taxon>
        <taxon>Pseudomonadati</taxon>
        <taxon>Bacteroidota</taxon>
        <taxon>Flavobacteriia</taxon>
        <taxon>Flavobacteriales</taxon>
        <taxon>Flavobacteriaceae</taxon>
        <taxon>Salinimicrobium</taxon>
    </lineage>
</organism>
<comment type="caution">
    <text evidence="2">The sequence shown here is derived from an EMBL/GenBank/DDBJ whole genome shotgun (WGS) entry which is preliminary data.</text>
</comment>
<evidence type="ECO:0000313" key="2">
    <source>
        <dbReference type="EMBL" id="MFD0975798.1"/>
    </source>
</evidence>
<accession>A0ABW3IDY2</accession>
<evidence type="ECO:0000256" key="1">
    <source>
        <dbReference type="SAM" id="SignalP"/>
    </source>
</evidence>